<proteinExistence type="predicted"/>
<organism evidence="1 2">
    <name type="scientific">Phaseolus coccineus</name>
    <name type="common">Scarlet runner bean</name>
    <name type="synonym">Phaseolus multiflorus</name>
    <dbReference type="NCBI Taxonomy" id="3886"/>
    <lineage>
        <taxon>Eukaryota</taxon>
        <taxon>Viridiplantae</taxon>
        <taxon>Streptophyta</taxon>
        <taxon>Embryophyta</taxon>
        <taxon>Tracheophyta</taxon>
        <taxon>Spermatophyta</taxon>
        <taxon>Magnoliopsida</taxon>
        <taxon>eudicotyledons</taxon>
        <taxon>Gunneridae</taxon>
        <taxon>Pentapetalae</taxon>
        <taxon>rosids</taxon>
        <taxon>fabids</taxon>
        <taxon>Fabales</taxon>
        <taxon>Fabaceae</taxon>
        <taxon>Papilionoideae</taxon>
        <taxon>50 kb inversion clade</taxon>
        <taxon>NPAAA clade</taxon>
        <taxon>indigoferoid/millettioid clade</taxon>
        <taxon>Phaseoleae</taxon>
        <taxon>Phaseolus</taxon>
    </lineage>
</organism>
<sequence length="89" mass="9552">MVHPPDFSSCLLRTQGYRVNYESNIDHYKGKGGHANLLCIVPILSDVPEGTNIGVVGIIININVFGYIIRCGTSTGTKHLALAALVEGK</sequence>
<dbReference type="Proteomes" id="UP001374584">
    <property type="component" value="Unassembled WGS sequence"/>
</dbReference>
<protein>
    <submittedName>
        <fullName evidence="1">Uncharacterized protein</fullName>
    </submittedName>
</protein>
<dbReference type="AlphaFoldDB" id="A0AAN9NQM2"/>
<name>A0AAN9NQM2_PHACN</name>
<evidence type="ECO:0000313" key="1">
    <source>
        <dbReference type="EMBL" id="KAK7377550.1"/>
    </source>
</evidence>
<dbReference type="EMBL" id="JAYMYR010000002">
    <property type="protein sequence ID" value="KAK7377550.1"/>
    <property type="molecule type" value="Genomic_DNA"/>
</dbReference>
<comment type="caution">
    <text evidence="1">The sequence shown here is derived from an EMBL/GenBank/DDBJ whole genome shotgun (WGS) entry which is preliminary data.</text>
</comment>
<accession>A0AAN9NQM2</accession>
<keyword evidence="2" id="KW-1185">Reference proteome</keyword>
<evidence type="ECO:0000313" key="2">
    <source>
        <dbReference type="Proteomes" id="UP001374584"/>
    </source>
</evidence>
<reference evidence="1 2" key="1">
    <citation type="submission" date="2024-01" db="EMBL/GenBank/DDBJ databases">
        <title>The genomes of 5 underutilized Papilionoideae crops provide insights into root nodulation and disease resistanc.</title>
        <authorList>
            <person name="Jiang F."/>
        </authorList>
    </citation>
    <scope>NUCLEOTIDE SEQUENCE [LARGE SCALE GENOMIC DNA]</scope>
    <source>
        <strain evidence="1">JINMINGXINNONG_FW02</strain>
        <tissue evidence="1">Leaves</tissue>
    </source>
</reference>
<gene>
    <name evidence="1" type="ORF">VNO80_02976</name>
</gene>